<evidence type="ECO:0000256" key="1">
    <source>
        <dbReference type="SAM" id="SignalP"/>
    </source>
</evidence>
<name>A0A4T0NQE4_9BASI</name>
<dbReference type="PANTHER" id="PTHR10963:SF24">
    <property type="entry name" value="GLYCOSIDASE C21B10.07-RELATED"/>
    <property type="match status" value="1"/>
</dbReference>
<dbReference type="InterPro" id="IPR050546">
    <property type="entry name" value="Glycosyl_Hydrlase_16"/>
</dbReference>
<evidence type="ECO:0000313" key="3">
    <source>
        <dbReference type="EMBL" id="TIB99534.1"/>
    </source>
</evidence>
<dbReference type="GO" id="GO:0004553">
    <property type="term" value="F:hydrolase activity, hydrolyzing O-glycosyl compounds"/>
    <property type="evidence" value="ECO:0007669"/>
    <property type="project" value="InterPro"/>
</dbReference>
<feature type="chain" id="PRO_5033833461" description="GH16 domain-containing protein" evidence="1">
    <location>
        <begin position="20"/>
        <end position="335"/>
    </location>
</feature>
<evidence type="ECO:0000313" key="6">
    <source>
        <dbReference type="Proteomes" id="UP000310708"/>
    </source>
</evidence>
<feature type="domain" description="GH16" evidence="2">
    <location>
        <begin position="20"/>
        <end position="291"/>
    </location>
</feature>
<dbReference type="Gene3D" id="2.60.120.200">
    <property type="match status" value="1"/>
</dbReference>
<dbReference type="EMBL" id="SPRH01000029">
    <property type="protein sequence ID" value="TIB99534.1"/>
    <property type="molecule type" value="Genomic_DNA"/>
</dbReference>
<comment type="caution">
    <text evidence="3">The sequence shown here is derived from an EMBL/GenBank/DDBJ whole genome shotgun (WGS) entry which is preliminary data.</text>
</comment>
<organism evidence="3 5">
    <name type="scientific">Wallemia mellicola</name>
    <dbReference type="NCBI Taxonomy" id="1708541"/>
    <lineage>
        <taxon>Eukaryota</taxon>
        <taxon>Fungi</taxon>
        <taxon>Dikarya</taxon>
        <taxon>Basidiomycota</taxon>
        <taxon>Wallemiomycotina</taxon>
        <taxon>Wallemiomycetes</taxon>
        <taxon>Wallemiales</taxon>
        <taxon>Wallemiaceae</taxon>
        <taxon>Wallemia</taxon>
    </lineage>
</organism>
<dbReference type="EMBL" id="SPRX01000034">
    <property type="protein sequence ID" value="TIC64395.1"/>
    <property type="molecule type" value="Genomic_DNA"/>
</dbReference>
<keyword evidence="1" id="KW-0732">Signal</keyword>
<evidence type="ECO:0000313" key="5">
    <source>
        <dbReference type="Proteomes" id="UP000307169"/>
    </source>
</evidence>
<evidence type="ECO:0000259" key="2">
    <source>
        <dbReference type="PROSITE" id="PS51762"/>
    </source>
</evidence>
<gene>
    <name evidence="4" type="ORF">E3Q01_02788</name>
    <name evidence="3" type="ORF">E3Q17_02567</name>
</gene>
<dbReference type="Proteomes" id="UP000307169">
    <property type="component" value="Unassembled WGS sequence"/>
</dbReference>
<dbReference type="GO" id="GO:0009251">
    <property type="term" value="P:glucan catabolic process"/>
    <property type="evidence" value="ECO:0007669"/>
    <property type="project" value="TreeGrafter"/>
</dbReference>
<dbReference type="AlphaFoldDB" id="A0A4T0NQE4"/>
<dbReference type="InterPro" id="IPR000757">
    <property type="entry name" value="Beta-glucanase-like"/>
</dbReference>
<dbReference type="Pfam" id="PF26113">
    <property type="entry name" value="GH16_XgeA"/>
    <property type="match status" value="1"/>
</dbReference>
<dbReference type="InterPro" id="IPR013320">
    <property type="entry name" value="ConA-like_dom_sf"/>
</dbReference>
<protein>
    <recommendedName>
        <fullName evidence="2">GH16 domain-containing protein</fullName>
    </recommendedName>
</protein>
<proteinExistence type="predicted"/>
<dbReference type="SUPFAM" id="SSF49899">
    <property type="entry name" value="Concanavalin A-like lectins/glucanases"/>
    <property type="match status" value="1"/>
</dbReference>
<accession>A0A4T0NQE4</accession>
<dbReference type="Proteomes" id="UP000310708">
    <property type="component" value="Unassembled WGS sequence"/>
</dbReference>
<evidence type="ECO:0000313" key="4">
    <source>
        <dbReference type="EMBL" id="TIC64395.1"/>
    </source>
</evidence>
<dbReference type="PANTHER" id="PTHR10963">
    <property type="entry name" value="GLYCOSYL HYDROLASE-RELATED"/>
    <property type="match status" value="1"/>
</dbReference>
<sequence length="335" mass="36528">MRSTAFPASLALVISNTLASNSPRAPTDSGYSLKQSYEGETFFNGFTFFTYEDPTAGAVNYVDKDTAFSKGLAGFTNGSPFIQFDNWSTLPQGGKRDSVRLQSVDSWNGGILLFDVETMPYGLGTWPAFWSNGPDWPYGGELDIIEGVNDEINNHATIHTYPGCTQDGTAPAIGEYTSSNDCSGLSGDNSGCGFKDPNPNSYGKGLSESGGGVFATEWDKETGVLKTWFFPRLDIPQDILNQAPNPQNWGQPTAHFVSDTCDIAGTFENHTIIINTTFCGYYGKCLTFLAKSLTNLPAAGNNFPNGGLEACNEYIRYPENVKNNVWHINYIKVFE</sequence>
<reference evidence="5 6" key="1">
    <citation type="submission" date="2019-03" db="EMBL/GenBank/DDBJ databases">
        <title>Sequencing 25 genomes of Wallemia mellicola.</title>
        <authorList>
            <person name="Gostincar C."/>
        </authorList>
    </citation>
    <scope>NUCLEOTIDE SEQUENCE [LARGE SCALE GENOMIC DNA]</scope>
    <source>
        <strain evidence="3 5">EXF-1262</strain>
        <strain evidence="4 6">EXF-757</strain>
    </source>
</reference>
<feature type="signal peptide" evidence="1">
    <location>
        <begin position="1"/>
        <end position="19"/>
    </location>
</feature>
<dbReference type="PROSITE" id="PS51762">
    <property type="entry name" value="GH16_2"/>
    <property type="match status" value="1"/>
</dbReference>